<gene>
    <name evidence="1" type="ORF">KPH14_012929</name>
</gene>
<dbReference type="EMBL" id="JAIFRP010005271">
    <property type="protein sequence ID" value="KAK2574686.1"/>
    <property type="molecule type" value="Genomic_DNA"/>
</dbReference>
<evidence type="ECO:0000313" key="1">
    <source>
        <dbReference type="EMBL" id="KAK2574686.1"/>
    </source>
</evidence>
<sequence length="133" mass="15667">GECVVDDVGGKVDLRYKKKAVEFWKSGKQAPRPLTTVQRNFRKVKSVQQLHRWATSLEKGGTNADKWTFITEYVLQKFEEAIDRRSIVHDMNLRSWALEAKDLVDLPEFKAKRDQRFKILETCKMKHNLLFRT</sequence>
<dbReference type="Proteomes" id="UP001258017">
    <property type="component" value="Unassembled WGS sequence"/>
</dbReference>
<protein>
    <submittedName>
        <fullName evidence="1">Uncharacterized protein</fullName>
    </submittedName>
</protein>
<reference evidence="1" key="1">
    <citation type="submission" date="2021-08" db="EMBL/GenBank/DDBJ databases">
        <authorList>
            <person name="Misof B."/>
            <person name="Oliver O."/>
            <person name="Podsiadlowski L."/>
            <person name="Donath A."/>
            <person name="Peters R."/>
            <person name="Mayer C."/>
            <person name="Rust J."/>
            <person name="Gunkel S."/>
            <person name="Lesny P."/>
            <person name="Martin S."/>
            <person name="Oeyen J.P."/>
            <person name="Petersen M."/>
            <person name="Panagiotis P."/>
            <person name="Wilbrandt J."/>
            <person name="Tanja T."/>
        </authorList>
    </citation>
    <scope>NUCLEOTIDE SEQUENCE</scope>
    <source>
        <strain evidence="1">GBR_01_08_01A</strain>
        <tissue evidence="1">Thorax + abdomen</tissue>
    </source>
</reference>
<accession>A0AAD9R8Z1</accession>
<comment type="caution">
    <text evidence="1">The sequence shown here is derived from an EMBL/GenBank/DDBJ whole genome shotgun (WGS) entry which is preliminary data.</text>
</comment>
<feature type="non-terminal residue" evidence="1">
    <location>
        <position position="1"/>
    </location>
</feature>
<name>A0AAD9R8Z1_9HYME</name>
<proteinExistence type="predicted"/>
<keyword evidence="2" id="KW-1185">Reference proteome</keyword>
<reference evidence="1" key="2">
    <citation type="journal article" date="2023" name="Commun. Biol.">
        <title>Intrasexual cuticular hydrocarbon dimorphism in a wasp sheds light on hydrocarbon biosynthesis genes in Hymenoptera.</title>
        <authorList>
            <person name="Moris V.C."/>
            <person name="Podsiadlowski L."/>
            <person name="Martin S."/>
            <person name="Oeyen J.P."/>
            <person name="Donath A."/>
            <person name="Petersen M."/>
            <person name="Wilbrandt J."/>
            <person name="Misof B."/>
            <person name="Liedtke D."/>
            <person name="Thamm M."/>
            <person name="Scheiner R."/>
            <person name="Schmitt T."/>
            <person name="Niehuis O."/>
        </authorList>
    </citation>
    <scope>NUCLEOTIDE SEQUENCE</scope>
    <source>
        <strain evidence="1">GBR_01_08_01A</strain>
    </source>
</reference>
<organism evidence="1 2">
    <name type="scientific">Odynerus spinipes</name>
    <dbReference type="NCBI Taxonomy" id="1348599"/>
    <lineage>
        <taxon>Eukaryota</taxon>
        <taxon>Metazoa</taxon>
        <taxon>Ecdysozoa</taxon>
        <taxon>Arthropoda</taxon>
        <taxon>Hexapoda</taxon>
        <taxon>Insecta</taxon>
        <taxon>Pterygota</taxon>
        <taxon>Neoptera</taxon>
        <taxon>Endopterygota</taxon>
        <taxon>Hymenoptera</taxon>
        <taxon>Apocrita</taxon>
        <taxon>Aculeata</taxon>
        <taxon>Vespoidea</taxon>
        <taxon>Vespidae</taxon>
        <taxon>Eumeninae</taxon>
        <taxon>Odynerus</taxon>
    </lineage>
</organism>
<dbReference type="AlphaFoldDB" id="A0AAD9R8Z1"/>
<evidence type="ECO:0000313" key="2">
    <source>
        <dbReference type="Proteomes" id="UP001258017"/>
    </source>
</evidence>